<proteinExistence type="predicted"/>
<dbReference type="InterPro" id="IPR011042">
    <property type="entry name" value="6-blade_b-propeller_TolB-like"/>
</dbReference>
<evidence type="ECO:0000313" key="2">
    <source>
        <dbReference type="Proteomes" id="UP001642464"/>
    </source>
</evidence>
<gene>
    <name evidence="1" type="ORF">SCF082_LOCUS21584</name>
</gene>
<dbReference type="Gene3D" id="2.120.10.30">
    <property type="entry name" value="TolB, C-terminal domain"/>
    <property type="match status" value="1"/>
</dbReference>
<organism evidence="1 2">
    <name type="scientific">Durusdinium trenchii</name>
    <dbReference type="NCBI Taxonomy" id="1381693"/>
    <lineage>
        <taxon>Eukaryota</taxon>
        <taxon>Sar</taxon>
        <taxon>Alveolata</taxon>
        <taxon>Dinophyceae</taxon>
        <taxon>Suessiales</taxon>
        <taxon>Symbiodiniaceae</taxon>
        <taxon>Durusdinium</taxon>
    </lineage>
</organism>
<protein>
    <submittedName>
        <fullName evidence="1">Uncharacterized protein</fullName>
    </submittedName>
</protein>
<reference evidence="1 2" key="1">
    <citation type="submission" date="2024-02" db="EMBL/GenBank/DDBJ databases">
        <authorList>
            <person name="Chen Y."/>
            <person name="Shah S."/>
            <person name="Dougan E. K."/>
            <person name="Thang M."/>
            <person name="Chan C."/>
        </authorList>
    </citation>
    <scope>NUCLEOTIDE SEQUENCE [LARGE SCALE GENOMIC DNA]</scope>
</reference>
<comment type="caution">
    <text evidence="1">The sequence shown here is derived from an EMBL/GenBank/DDBJ whole genome shotgun (WGS) entry which is preliminary data.</text>
</comment>
<dbReference type="Proteomes" id="UP001642464">
    <property type="component" value="Unassembled WGS sequence"/>
</dbReference>
<name>A0ABP0LBG7_9DINO</name>
<keyword evidence="2" id="KW-1185">Reference proteome</keyword>
<sequence length="613" mass="68754">MRGKDVEPSTRDIDVSASRAPWVRASLVSTLLLLLLAGAVLARARLWPKAEVVERRLQEVQNDCGTFDWDQEEWSIRVVRCRPARKPATYGPIFSLENVCMKPCGKLPMSQLVGTNSQVTSISFLSLTASAEVVTLVEKGGPVYQLNVVSEGNDEARWMVTLPPVRSFRGNSCLDFTQFCEVASVMPLMTSFVVVDRHRLQEFNISWSDSESLTLELATLGKMNMEAPILGEAQLYFPSYMAQYKALNHSFISDALEITPLFPHARDRYWFVSDTGNHRVMFINATGPTLQYIESYGATGEVRTNQSGFNYPMGVAVMAHTDESFFGPVMAAVFVCDRRNHRLVKLLLGYRKDPSLAMNRGERPTLMWGGEYYKDLNGVNYNMSLYDPVGVSIYRHFIFVCEAEGNAITVLTTNYVQHDELLFVTELYPLTNPFNPKMQLTGSFSATEQGYLWFAYIERPSTHGLGSIILPEPLVQSPPASWIEEFRAQCTNATIYNMFIMANASLYDEHVIYVLSAARINWRFPYLPGYLSKDSFNLTLMFDLMLWNETVLEGNMFYCLPPPPETTPPMLSANEDGWNTPGGGGVLLTGSSICPGLAKSLAIVIIGLLWQRS</sequence>
<dbReference type="SUPFAM" id="SSF63825">
    <property type="entry name" value="YWTD domain"/>
    <property type="match status" value="1"/>
</dbReference>
<dbReference type="EMBL" id="CAXAMM010015335">
    <property type="protein sequence ID" value="CAK9036092.1"/>
    <property type="molecule type" value="Genomic_DNA"/>
</dbReference>
<accession>A0ABP0LBG7</accession>
<evidence type="ECO:0000313" key="1">
    <source>
        <dbReference type="EMBL" id="CAK9036092.1"/>
    </source>
</evidence>